<dbReference type="EMBL" id="JAWCUI010000009">
    <property type="protein sequence ID" value="KAL1900664.1"/>
    <property type="molecule type" value="Genomic_DNA"/>
</dbReference>
<name>A0ABR3ZME0_9PEZI</name>
<proteinExistence type="predicted"/>
<gene>
    <name evidence="1" type="ORF">Sste5346_002389</name>
</gene>
<dbReference type="PANTHER" id="PTHR47332">
    <property type="entry name" value="SET DOMAIN-CONTAINING PROTEIN 5"/>
    <property type="match status" value="1"/>
</dbReference>
<evidence type="ECO:0000313" key="2">
    <source>
        <dbReference type="Proteomes" id="UP001583186"/>
    </source>
</evidence>
<evidence type="ECO:0000313" key="1">
    <source>
        <dbReference type="EMBL" id="KAL1900664.1"/>
    </source>
</evidence>
<reference evidence="1 2" key="1">
    <citation type="journal article" date="2024" name="IMA Fungus">
        <title>IMA Genome - F19 : A genome assembly and annotation guide to empower mycologists, including annotated draft genome sequences of Ceratocystis pirilliformis, Diaporthe australafricana, Fusarium ophioides, Paecilomyces lecythidis, and Sporothrix stenoceras.</title>
        <authorList>
            <person name="Aylward J."/>
            <person name="Wilson A.M."/>
            <person name="Visagie C.M."/>
            <person name="Spraker J."/>
            <person name="Barnes I."/>
            <person name="Buitendag C."/>
            <person name="Ceriani C."/>
            <person name="Del Mar Angel L."/>
            <person name="du Plessis D."/>
            <person name="Fuchs T."/>
            <person name="Gasser K."/>
            <person name="Kramer D."/>
            <person name="Li W."/>
            <person name="Munsamy K."/>
            <person name="Piso A."/>
            <person name="Price J.L."/>
            <person name="Sonnekus B."/>
            <person name="Thomas C."/>
            <person name="van der Nest A."/>
            <person name="van Dijk A."/>
            <person name="van Heerden A."/>
            <person name="van Vuuren N."/>
            <person name="Yilmaz N."/>
            <person name="Duong T.A."/>
            <person name="van der Merwe N.A."/>
            <person name="Wingfield M.J."/>
            <person name="Wingfield B.D."/>
        </authorList>
    </citation>
    <scope>NUCLEOTIDE SEQUENCE [LARGE SCALE GENOMIC DNA]</scope>
    <source>
        <strain evidence="1 2">CMW 5346</strain>
    </source>
</reference>
<dbReference type="PANTHER" id="PTHR47332:SF2">
    <property type="entry name" value="SET-6"/>
    <property type="match status" value="1"/>
</dbReference>
<organism evidence="1 2">
    <name type="scientific">Sporothrix stenoceras</name>
    <dbReference type="NCBI Taxonomy" id="5173"/>
    <lineage>
        <taxon>Eukaryota</taxon>
        <taxon>Fungi</taxon>
        <taxon>Dikarya</taxon>
        <taxon>Ascomycota</taxon>
        <taxon>Pezizomycotina</taxon>
        <taxon>Sordariomycetes</taxon>
        <taxon>Sordariomycetidae</taxon>
        <taxon>Ophiostomatales</taxon>
        <taxon>Ophiostomataceae</taxon>
        <taxon>Sporothrix</taxon>
    </lineage>
</organism>
<protein>
    <submittedName>
        <fullName evidence="1">Uncharacterized protein</fullName>
    </submittedName>
</protein>
<dbReference type="InterPro" id="IPR053185">
    <property type="entry name" value="SET_domain_protein"/>
</dbReference>
<dbReference type="Proteomes" id="UP001583186">
    <property type="component" value="Unassembled WGS sequence"/>
</dbReference>
<accession>A0ABR3ZME0</accession>
<keyword evidence="2" id="KW-1185">Reference proteome</keyword>
<sequence>MRENFRLDCHCRLCELPPVDQKASDARLNIIAKGPVALLARPLPPPCPSPSRGGDGCGCVSDYRWKLRCVCMMMRLLRGEGIRNSMAGSLYSDAYKIAVWHGDVVRAKIFGARSLKECIELEGEESPTVAEIQPYVTEPKRHPQIGILSRTFPQPKDINDESLESEVCLWMGKKCLDNLTPEEIAKLTEAC</sequence>
<comment type="caution">
    <text evidence="1">The sequence shown here is derived from an EMBL/GenBank/DDBJ whole genome shotgun (WGS) entry which is preliminary data.</text>
</comment>